<sequence>MDTIHITNIKMVETTEKTFGHEESLRCCSPPYCNRKTPRRLCLLNHEFLAVM</sequence>
<reference evidence="1" key="1">
    <citation type="submission" date="2018-02" db="EMBL/GenBank/DDBJ databases">
        <title>Rhizophora mucronata_Transcriptome.</title>
        <authorList>
            <person name="Meera S.P."/>
            <person name="Sreeshan A."/>
            <person name="Augustine A."/>
        </authorList>
    </citation>
    <scope>NUCLEOTIDE SEQUENCE</scope>
    <source>
        <tissue evidence="1">Leaf</tissue>
    </source>
</reference>
<organism evidence="1">
    <name type="scientific">Rhizophora mucronata</name>
    <name type="common">Asiatic mangrove</name>
    <dbReference type="NCBI Taxonomy" id="61149"/>
    <lineage>
        <taxon>Eukaryota</taxon>
        <taxon>Viridiplantae</taxon>
        <taxon>Streptophyta</taxon>
        <taxon>Embryophyta</taxon>
        <taxon>Tracheophyta</taxon>
        <taxon>Spermatophyta</taxon>
        <taxon>Magnoliopsida</taxon>
        <taxon>eudicotyledons</taxon>
        <taxon>Gunneridae</taxon>
        <taxon>Pentapetalae</taxon>
        <taxon>rosids</taxon>
        <taxon>fabids</taxon>
        <taxon>Malpighiales</taxon>
        <taxon>Rhizophoraceae</taxon>
        <taxon>Rhizophora</taxon>
    </lineage>
</organism>
<proteinExistence type="predicted"/>
<protein>
    <submittedName>
        <fullName evidence="1">Uncharacterized protein</fullName>
    </submittedName>
</protein>
<evidence type="ECO:0000313" key="1">
    <source>
        <dbReference type="EMBL" id="MBX10039.1"/>
    </source>
</evidence>
<name>A0A2P2KWC9_RHIMU</name>
<dbReference type="AlphaFoldDB" id="A0A2P2KWC9"/>
<accession>A0A2P2KWC9</accession>
<dbReference type="EMBL" id="GGEC01029555">
    <property type="protein sequence ID" value="MBX10039.1"/>
    <property type="molecule type" value="Transcribed_RNA"/>
</dbReference>